<comment type="caution">
    <text evidence="2">The sequence shown here is derived from an EMBL/GenBank/DDBJ whole genome shotgun (WGS) entry which is preliminary data.</text>
</comment>
<dbReference type="AlphaFoldDB" id="A0A645J223"/>
<organism evidence="2">
    <name type="scientific">bioreactor metagenome</name>
    <dbReference type="NCBI Taxonomy" id="1076179"/>
    <lineage>
        <taxon>unclassified sequences</taxon>
        <taxon>metagenomes</taxon>
        <taxon>ecological metagenomes</taxon>
    </lineage>
</organism>
<gene>
    <name evidence="2" type="ORF">SDC9_205335</name>
</gene>
<keyword evidence="1" id="KW-0812">Transmembrane</keyword>
<proteinExistence type="predicted"/>
<name>A0A645J223_9ZZZZ</name>
<reference evidence="2" key="1">
    <citation type="submission" date="2019-08" db="EMBL/GenBank/DDBJ databases">
        <authorList>
            <person name="Kucharzyk K."/>
            <person name="Murdoch R.W."/>
            <person name="Higgins S."/>
            <person name="Loffler F."/>
        </authorList>
    </citation>
    <scope>NUCLEOTIDE SEQUENCE</scope>
</reference>
<feature type="transmembrane region" description="Helical" evidence="1">
    <location>
        <begin position="24"/>
        <end position="45"/>
    </location>
</feature>
<protein>
    <submittedName>
        <fullName evidence="2">Uncharacterized protein</fullName>
    </submittedName>
</protein>
<dbReference type="EMBL" id="VSSQ01129425">
    <property type="protein sequence ID" value="MPN57641.1"/>
    <property type="molecule type" value="Genomic_DNA"/>
</dbReference>
<evidence type="ECO:0000256" key="1">
    <source>
        <dbReference type="SAM" id="Phobius"/>
    </source>
</evidence>
<keyword evidence="1" id="KW-0472">Membrane</keyword>
<accession>A0A645J223</accession>
<sequence length="69" mass="7666">MPGIVLTMTGFNADNAVQTDSALLGIRLLLAVFPAILVAVLYYIVSCYNLTDEQLIKYGKEIEMKNEKK</sequence>
<dbReference type="Pfam" id="PF13347">
    <property type="entry name" value="MFS_2"/>
    <property type="match status" value="1"/>
</dbReference>
<keyword evidence="1" id="KW-1133">Transmembrane helix</keyword>
<evidence type="ECO:0000313" key="2">
    <source>
        <dbReference type="EMBL" id="MPN57641.1"/>
    </source>
</evidence>